<evidence type="ECO:0000313" key="1">
    <source>
        <dbReference type="EMBL" id="KAG0413432.1"/>
    </source>
</evidence>
<accession>A0AC60P2B4</accession>
<reference evidence="1 2" key="1">
    <citation type="journal article" date="2020" name="Cell">
        <title>Large-Scale Comparative Analyses of Tick Genomes Elucidate Their Genetic Diversity and Vector Capacities.</title>
        <authorList>
            <consortium name="Tick Genome and Microbiome Consortium (TIGMIC)"/>
            <person name="Jia N."/>
            <person name="Wang J."/>
            <person name="Shi W."/>
            <person name="Du L."/>
            <person name="Sun Y."/>
            <person name="Zhan W."/>
            <person name="Jiang J.F."/>
            <person name="Wang Q."/>
            <person name="Zhang B."/>
            <person name="Ji P."/>
            <person name="Bell-Sakyi L."/>
            <person name="Cui X.M."/>
            <person name="Yuan T.T."/>
            <person name="Jiang B.G."/>
            <person name="Yang W.F."/>
            <person name="Lam T.T."/>
            <person name="Chang Q.C."/>
            <person name="Ding S.J."/>
            <person name="Wang X.J."/>
            <person name="Zhu J.G."/>
            <person name="Ruan X.D."/>
            <person name="Zhao L."/>
            <person name="Wei J.T."/>
            <person name="Ye R.Z."/>
            <person name="Que T.C."/>
            <person name="Du C.H."/>
            <person name="Zhou Y.H."/>
            <person name="Cheng J.X."/>
            <person name="Dai P.F."/>
            <person name="Guo W.B."/>
            <person name="Han X.H."/>
            <person name="Huang E.J."/>
            <person name="Li L.F."/>
            <person name="Wei W."/>
            <person name="Gao Y.C."/>
            <person name="Liu J.Z."/>
            <person name="Shao H.Z."/>
            <person name="Wang X."/>
            <person name="Wang C.C."/>
            <person name="Yang T.C."/>
            <person name="Huo Q.B."/>
            <person name="Li W."/>
            <person name="Chen H.Y."/>
            <person name="Chen S.E."/>
            <person name="Zhou L.G."/>
            <person name="Ni X.B."/>
            <person name="Tian J.H."/>
            <person name="Sheng Y."/>
            <person name="Liu T."/>
            <person name="Pan Y.S."/>
            <person name="Xia L.Y."/>
            <person name="Li J."/>
            <person name="Zhao F."/>
            <person name="Cao W.C."/>
        </authorList>
    </citation>
    <scope>NUCLEOTIDE SEQUENCE [LARGE SCALE GENOMIC DNA]</scope>
    <source>
        <strain evidence="1">Iper-2018</strain>
    </source>
</reference>
<name>A0AC60P2B4_IXOPE</name>
<keyword evidence="2" id="KW-1185">Reference proteome</keyword>
<dbReference type="EMBL" id="JABSTQ010011260">
    <property type="protein sequence ID" value="KAG0413432.1"/>
    <property type="molecule type" value="Genomic_DNA"/>
</dbReference>
<feature type="non-terminal residue" evidence="1">
    <location>
        <position position="328"/>
    </location>
</feature>
<sequence>ITLPIRKQIKRKRRAFKKYRTNHSYSARQKLEEISGDLKRNIQENKRTFYVSFQDKLKNDPKEFWKFVKGNKKEDTSLPGLLRNGKLVDSDLSKAEYFNSYFKSVFSLPAPNYVRPLSDRTTLVVIAEVNIVVYGIKALLRDIDTSKAYGPDEISPVIFHNCREKIAEYLRVIFTKSLNTGLVPTDWKRANVTLIFKSGSKNLVENYCPVSLTCIASKIFERILYSSIYSFLDSSNFFSPCQHGFRRGYSCVTQLAEFTHFVSSTIDNTQSVDCVFLDFRKAFDTVPHHLLLNKLVSLGINDKIVNWIADYLYDREKSLVLNGKISSP</sequence>
<comment type="caution">
    <text evidence="1">The sequence shown here is derived from an EMBL/GenBank/DDBJ whole genome shotgun (WGS) entry which is preliminary data.</text>
</comment>
<organism evidence="1 2">
    <name type="scientific">Ixodes persulcatus</name>
    <name type="common">Taiga tick</name>
    <dbReference type="NCBI Taxonomy" id="34615"/>
    <lineage>
        <taxon>Eukaryota</taxon>
        <taxon>Metazoa</taxon>
        <taxon>Ecdysozoa</taxon>
        <taxon>Arthropoda</taxon>
        <taxon>Chelicerata</taxon>
        <taxon>Arachnida</taxon>
        <taxon>Acari</taxon>
        <taxon>Parasitiformes</taxon>
        <taxon>Ixodida</taxon>
        <taxon>Ixodoidea</taxon>
        <taxon>Ixodidae</taxon>
        <taxon>Ixodinae</taxon>
        <taxon>Ixodes</taxon>
    </lineage>
</organism>
<protein>
    <submittedName>
        <fullName evidence="1">Uncharacterized protein</fullName>
    </submittedName>
</protein>
<feature type="non-terminal residue" evidence="1">
    <location>
        <position position="1"/>
    </location>
</feature>
<dbReference type="Proteomes" id="UP000805193">
    <property type="component" value="Unassembled WGS sequence"/>
</dbReference>
<gene>
    <name evidence="1" type="ORF">HPB47_009416</name>
</gene>
<evidence type="ECO:0000313" key="2">
    <source>
        <dbReference type="Proteomes" id="UP000805193"/>
    </source>
</evidence>
<proteinExistence type="predicted"/>